<dbReference type="AlphaFoldDB" id="A0A067MJY4"/>
<evidence type="ECO:0000313" key="2">
    <source>
        <dbReference type="Proteomes" id="UP000027195"/>
    </source>
</evidence>
<dbReference type="Proteomes" id="UP000027195">
    <property type="component" value="Unassembled WGS sequence"/>
</dbReference>
<accession>A0A067MJY4</accession>
<organism evidence="1 2">
    <name type="scientific">Botryobasidium botryosum (strain FD-172 SS1)</name>
    <dbReference type="NCBI Taxonomy" id="930990"/>
    <lineage>
        <taxon>Eukaryota</taxon>
        <taxon>Fungi</taxon>
        <taxon>Dikarya</taxon>
        <taxon>Basidiomycota</taxon>
        <taxon>Agaricomycotina</taxon>
        <taxon>Agaricomycetes</taxon>
        <taxon>Cantharellales</taxon>
        <taxon>Botryobasidiaceae</taxon>
        <taxon>Botryobasidium</taxon>
    </lineage>
</organism>
<keyword evidence="2" id="KW-1185">Reference proteome</keyword>
<dbReference type="EMBL" id="KL198030">
    <property type="protein sequence ID" value="KDQ15824.1"/>
    <property type="molecule type" value="Genomic_DNA"/>
</dbReference>
<gene>
    <name evidence="1" type="ORF">BOTBODRAFT_186882</name>
</gene>
<evidence type="ECO:0000313" key="1">
    <source>
        <dbReference type="EMBL" id="KDQ15824.1"/>
    </source>
</evidence>
<dbReference type="HOGENOM" id="CLU_663908_0_0_1"/>
<reference evidence="2" key="1">
    <citation type="journal article" date="2014" name="Proc. Natl. Acad. Sci. U.S.A.">
        <title>Extensive sampling of basidiomycete genomes demonstrates inadequacy of the white-rot/brown-rot paradigm for wood decay fungi.</title>
        <authorList>
            <person name="Riley R."/>
            <person name="Salamov A.A."/>
            <person name="Brown D.W."/>
            <person name="Nagy L.G."/>
            <person name="Floudas D."/>
            <person name="Held B.W."/>
            <person name="Levasseur A."/>
            <person name="Lombard V."/>
            <person name="Morin E."/>
            <person name="Otillar R."/>
            <person name="Lindquist E.A."/>
            <person name="Sun H."/>
            <person name="LaButti K.M."/>
            <person name="Schmutz J."/>
            <person name="Jabbour D."/>
            <person name="Luo H."/>
            <person name="Baker S.E."/>
            <person name="Pisabarro A.G."/>
            <person name="Walton J.D."/>
            <person name="Blanchette R.A."/>
            <person name="Henrissat B."/>
            <person name="Martin F."/>
            <person name="Cullen D."/>
            <person name="Hibbett D.S."/>
            <person name="Grigoriev I.V."/>
        </authorList>
    </citation>
    <scope>NUCLEOTIDE SEQUENCE [LARGE SCALE GENOMIC DNA]</scope>
    <source>
        <strain evidence="2">FD-172 SS1</strain>
    </source>
</reference>
<proteinExistence type="predicted"/>
<name>A0A067MJY4_BOTB1</name>
<sequence length="414" mass="46606">MSQTRQPRPSDAKGSLDELWKLTYVSLVADDHFKAGDNKLQVLGNQLLSDLMRHSVHSQTKLELFPDLQPLKPECDLAAQSYKAFLRLSAIHVLCHQAKGFAGLDHEIKDAIVDKSDAYFRMAALPLPPSSFTGPDGHVHQPSDPVVEYGWDRQQHAHELKSLQHSFLQTTLFCYDHISTVAVPQLASYFHTPDYWYDALSDYLKSEQCLQRWRMELASPGAQPKYRLGDLLRTLTFLQRRCHDQHASVDIPQVTLAPLAKEAGLTLAAGGFEDKDLEADLANFVNVVGGWKEWKFPDPLIDPNTRFEPLLKIVMPQEKIDMSFHSWYDYVPIVIVTKAAVKVTTEVVIPAAVEGYTHGLVKVVDDNDVKSFTPAQRIVRFLERQARPLGLFNLDGAWLHSRMISIAPSSGAED</sequence>
<protein>
    <submittedName>
        <fullName evidence="1">Uncharacterized protein</fullName>
    </submittedName>
</protein>
<dbReference type="InParanoid" id="A0A067MJY4"/>